<dbReference type="PANTHER" id="PTHR43544">
    <property type="entry name" value="SHORT-CHAIN DEHYDROGENASE/REDUCTASE"/>
    <property type="match status" value="1"/>
</dbReference>
<organism evidence="1 2">
    <name type="scientific">Candidatus Thiodiazotropha taylori</name>
    <dbReference type="NCBI Taxonomy" id="2792791"/>
    <lineage>
        <taxon>Bacteria</taxon>
        <taxon>Pseudomonadati</taxon>
        <taxon>Pseudomonadota</taxon>
        <taxon>Gammaproteobacteria</taxon>
        <taxon>Chromatiales</taxon>
        <taxon>Sedimenticolaceae</taxon>
        <taxon>Candidatus Thiodiazotropha</taxon>
    </lineage>
</organism>
<reference evidence="1" key="1">
    <citation type="journal article" date="2021" name="Proc. Natl. Acad. Sci. U.S.A.">
        <title>Global biogeography of chemosynthetic symbionts reveals both localized and globally distributed symbiont groups. .</title>
        <authorList>
            <person name="Osvatic J.T."/>
            <person name="Wilkins L.G.E."/>
            <person name="Leibrecht L."/>
            <person name="Leray M."/>
            <person name="Zauner S."/>
            <person name="Polzin J."/>
            <person name="Camacho Y."/>
            <person name="Gros O."/>
            <person name="van Gils J.A."/>
            <person name="Eisen J.A."/>
            <person name="Petersen J.M."/>
            <person name="Yuen B."/>
        </authorList>
    </citation>
    <scope>NUCLEOTIDE SEQUENCE</scope>
    <source>
        <strain evidence="1">MAGclacostrist064TRANS</strain>
    </source>
</reference>
<dbReference type="InterPro" id="IPR036291">
    <property type="entry name" value="NAD(P)-bd_dom_sf"/>
</dbReference>
<dbReference type="EMBL" id="JAEPCM010000095">
    <property type="protein sequence ID" value="MCG7945387.1"/>
    <property type="molecule type" value="Genomic_DNA"/>
</dbReference>
<comment type="caution">
    <text evidence="1">The sequence shown here is derived from an EMBL/GenBank/DDBJ whole genome shotgun (WGS) entry which is preliminary data.</text>
</comment>
<protein>
    <submittedName>
        <fullName evidence="1">SDR family NAD(P)-dependent oxidoreductase</fullName>
    </submittedName>
</protein>
<evidence type="ECO:0000313" key="2">
    <source>
        <dbReference type="Proteomes" id="UP000886667"/>
    </source>
</evidence>
<dbReference type="GO" id="GO:0005737">
    <property type="term" value="C:cytoplasm"/>
    <property type="evidence" value="ECO:0007669"/>
    <property type="project" value="TreeGrafter"/>
</dbReference>
<name>A0A9E4KAZ4_9GAMM</name>
<dbReference type="Gene3D" id="3.40.50.720">
    <property type="entry name" value="NAD(P)-binding Rossmann-like Domain"/>
    <property type="match status" value="1"/>
</dbReference>
<dbReference type="SUPFAM" id="SSF51735">
    <property type="entry name" value="NAD(P)-binding Rossmann-fold domains"/>
    <property type="match status" value="1"/>
</dbReference>
<sequence>MVAGATGGIGKALTEAVAKQYPDATLIRLARDPARLVELNNPTIDMQFDLLDESSISEAIDQITPGRIDLAFVASGFLHDYNYKPEKTFKSLNSDHLLYAYQTNAIGPALLCKHLIPRMNDQQVSRIGILSARVGSISDNRLGGWHAYRSSKAALNMLIRNFAIELGYKRRQLIIVGLQPGTTDTQLSAPFQANVPDGQLQTTQYTAEQLLKVISCLKMEDSGKLFDFLGLPFEP</sequence>
<accession>A0A9E4KAZ4</accession>
<gene>
    <name evidence="1" type="ORF">JAZ07_03470</name>
</gene>
<dbReference type="InterPro" id="IPR051468">
    <property type="entry name" value="Fungal_SecMetab_SDRs"/>
</dbReference>
<dbReference type="AlphaFoldDB" id="A0A9E4KAZ4"/>
<dbReference type="InterPro" id="IPR002347">
    <property type="entry name" value="SDR_fam"/>
</dbReference>
<dbReference type="Proteomes" id="UP000886667">
    <property type="component" value="Unassembled WGS sequence"/>
</dbReference>
<evidence type="ECO:0000313" key="1">
    <source>
        <dbReference type="EMBL" id="MCG7945387.1"/>
    </source>
</evidence>
<dbReference type="PANTHER" id="PTHR43544:SF12">
    <property type="entry name" value="NAD(P)-BINDING ROSSMANN-FOLD SUPERFAMILY PROTEIN"/>
    <property type="match status" value="1"/>
</dbReference>
<dbReference type="Pfam" id="PF00106">
    <property type="entry name" value="adh_short"/>
    <property type="match status" value="1"/>
</dbReference>
<dbReference type="GO" id="GO:0016491">
    <property type="term" value="F:oxidoreductase activity"/>
    <property type="evidence" value="ECO:0007669"/>
    <property type="project" value="TreeGrafter"/>
</dbReference>
<proteinExistence type="predicted"/>